<sequence>MKKVLWICGRLPTPLFSGDALYSAGLLKALAMTGDAAITVVGTRRTQQALDDRTLGLPNTMCFDSPPFRPSGISSLLTRLPRDAYNLGTAEVARTLAQLTEQRWDWIVIDHAYSSGLLPLILQARKHASICYVAHNAEGKIRPEIARHFGNPLRRIVMGLDAEKYRRLENRILEVADAVICITESDAVYFKQLTKSIHVAPPVYLGHANPARSIEASCPRSLLLLGEFEWIAKQKNLELIVEALLPSLKQLGVTLDVVGSVSQAIRNRYAHDGSNLNFHGRVADISPFLRGSRGGLVADLLGGGFKLKVMDYAFERLPIFGIRQALAGTTSEEQSAMFLADDLGNLAATIARYIDDLGALNRNQDALFRLFSDRFGPAAGIARARSIFSLKEPQHPFDSAHHSEKEFVESDDTLPSDRRH</sequence>
<dbReference type="SUPFAM" id="SSF53756">
    <property type="entry name" value="UDP-Glycosyltransferase/glycogen phosphorylase"/>
    <property type="match status" value="1"/>
</dbReference>
<evidence type="ECO:0000313" key="2">
    <source>
        <dbReference type="EMBL" id="XDV60677.1"/>
    </source>
</evidence>
<gene>
    <name evidence="2" type="ORF">AB8Z38_15900</name>
</gene>
<dbReference type="EC" id="2.4.-.-" evidence="2"/>
<keyword evidence="2" id="KW-0328">Glycosyltransferase</keyword>
<dbReference type="RefSeq" id="WP_369726028.1">
    <property type="nucleotide sequence ID" value="NZ_CP165734.1"/>
</dbReference>
<protein>
    <submittedName>
        <fullName evidence="2">Glycosyltransferase</fullName>
        <ecNumber evidence="2">2.4.-.-</ecNumber>
    </submittedName>
</protein>
<accession>A0AB39XSA4</accession>
<feature type="region of interest" description="Disordered" evidence="1">
    <location>
        <begin position="395"/>
        <end position="420"/>
    </location>
</feature>
<organism evidence="2">
    <name type="scientific">Bradyrhizobium sp. LLZ17</name>
    <dbReference type="NCBI Taxonomy" id="3239388"/>
    <lineage>
        <taxon>Bacteria</taxon>
        <taxon>Pseudomonadati</taxon>
        <taxon>Pseudomonadota</taxon>
        <taxon>Alphaproteobacteria</taxon>
        <taxon>Hyphomicrobiales</taxon>
        <taxon>Nitrobacteraceae</taxon>
        <taxon>Bradyrhizobium</taxon>
    </lineage>
</organism>
<dbReference type="GO" id="GO:0016757">
    <property type="term" value="F:glycosyltransferase activity"/>
    <property type="evidence" value="ECO:0007669"/>
    <property type="project" value="UniProtKB-KW"/>
</dbReference>
<proteinExistence type="predicted"/>
<dbReference type="Pfam" id="PF13692">
    <property type="entry name" value="Glyco_trans_1_4"/>
    <property type="match status" value="1"/>
</dbReference>
<name>A0AB39XSA4_9BRAD</name>
<evidence type="ECO:0000256" key="1">
    <source>
        <dbReference type="SAM" id="MobiDB-lite"/>
    </source>
</evidence>
<feature type="compositionally biased region" description="Basic and acidic residues" evidence="1">
    <location>
        <begin position="395"/>
        <end position="408"/>
    </location>
</feature>
<keyword evidence="2" id="KW-0808">Transferase</keyword>
<dbReference type="AlphaFoldDB" id="A0AB39XSA4"/>
<dbReference type="EMBL" id="CP165734">
    <property type="protein sequence ID" value="XDV60677.1"/>
    <property type="molecule type" value="Genomic_DNA"/>
</dbReference>
<dbReference type="Gene3D" id="3.40.50.2000">
    <property type="entry name" value="Glycogen Phosphorylase B"/>
    <property type="match status" value="2"/>
</dbReference>
<reference evidence="2" key="1">
    <citation type="submission" date="2024-08" db="EMBL/GenBank/DDBJ databases">
        <authorList>
            <person name="Chaddad Z."/>
            <person name="Lamrabet M."/>
            <person name="Bouhnik O."/>
            <person name="Alami S."/>
            <person name="Wipf D."/>
            <person name="Courty P.E."/>
            <person name="Missbah El Idrissi M."/>
        </authorList>
    </citation>
    <scope>NUCLEOTIDE SEQUENCE</scope>
    <source>
        <strain evidence="2">LLZ17</strain>
    </source>
</reference>